<keyword evidence="3" id="KW-1185">Reference proteome</keyword>
<dbReference type="NCBIfam" id="TIGR01641">
    <property type="entry name" value="phageSPP1_gp7"/>
    <property type="match status" value="1"/>
</dbReference>
<evidence type="ECO:0000313" key="2">
    <source>
        <dbReference type="EMBL" id="GFM37687.1"/>
    </source>
</evidence>
<evidence type="ECO:0000313" key="3">
    <source>
        <dbReference type="Proteomes" id="UP000503820"/>
    </source>
</evidence>
<name>A0A7J0BVE4_9BACT</name>
<proteinExistence type="predicted"/>
<dbReference type="AlphaFoldDB" id="A0A7J0BVE4"/>
<feature type="domain" description="Phage head morphogenesis" evidence="1">
    <location>
        <begin position="58"/>
        <end position="187"/>
    </location>
</feature>
<dbReference type="Proteomes" id="UP000503820">
    <property type="component" value="Unassembled WGS sequence"/>
</dbReference>
<dbReference type="EMBL" id="BLVP01000009">
    <property type="protein sequence ID" value="GFM37687.1"/>
    <property type="molecule type" value="Genomic_DNA"/>
</dbReference>
<comment type="caution">
    <text evidence="2">The sequence shown here is derived from an EMBL/GenBank/DDBJ whole genome shotgun (WGS) entry which is preliminary data.</text>
</comment>
<dbReference type="InterPro" id="IPR006528">
    <property type="entry name" value="Phage_head_morphogenesis_dom"/>
</dbReference>
<organism evidence="2 3">
    <name type="scientific">Desulfovibrio psychrotolerans</name>
    <dbReference type="NCBI Taxonomy" id="415242"/>
    <lineage>
        <taxon>Bacteria</taxon>
        <taxon>Pseudomonadati</taxon>
        <taxon>Thermodesulfobacteriota</taxon>
        <taxon>Desulfovibrionia</taxon>
        <taxon>Desulfovibrionales</taxon>
        <taxon>Desulfovibrionaceae</taxon>
        <taxon>Desulfovibrio</taxon>
    </lineage>
</organism>
<gene>
    <name evidence="2" type="ORF">DSM19430T_23710</name>
</gene>
<reference evidence="2 3" key="1">
    <citation type="submission" date="2020-05" db="EMBL/GenBank/DDBJ databases">
        <title>Draft genome sequence of Desulfovibrio psychrotolerans JS1T.</title>
        <authorList>
            <person name="Ueno A."/>
            <person name="Tamazawa S."/>
            <person name="Tamamura S."/>
            <person name="Murakami T."/>
            <person name="Kiyama T."/>
            <person name="Inomata H."/>
            <person name="Amano Y."/>
            <person name="Miyakawa K."/>
            <person name="Tamaki H."/>
            <person name="Naganuma T."/>
            <person name="Kaneko K."/>
        </authorList>
    </citation>
    <scope>NUCLEOTIDE SEQUENCE [LARGE SCALE GENOMIC DNA]</scope>
    <source>
        <strain evidence="2 3">JS1</strain>
    </source>
</reference>
<sequence length="433" mass="48883">MKNMLEMRPLPPEEAVNYFKAKGYELPPTWDWHDMWQEAHATATTVAKSAGFDILGDIHGQLQKVLEQGQTFHDFKKELTPVLQAKGWWGRKELPDPRTGEVRSVQLGSPRRLRTIYDVNLRTAHASGAWARAQRTKDRRPFLRYVAILDRRTRPDHRAWHGTVLPMDDPFWNTHYPPNGWRCRCSVQQLGQRDLDRYGYTVSESPPRPPMVPWKNPKTGEVVMVPKGIDPGWGYNPGKAALQEHAARTLMNKLVPLPPDVAAKAMAASARFVMPALEKDFAGWVNDVVHRARSGNYRAMGERRVVGALPPGALDFLRGRNVIPASGAITMADGDVLHMLRSAKGNQLPPATLSRLPQILARPQAILWDKQDPGLVYVWHMEGNAAEKVIVKVDYRTRVAREKVTTNSVRSGRTTNADELRNRGRYDVVEGDI</sequence>
<protein>
    <submittedName>
        <fullName evidence="2">Phage head morphogenesis protein</fullName>
    </submittedName>
</protein>
<evidence type="ECO:0000259" key="1">
    <source>
        <dbReference type="Pfam" id="PF04233"/>
    </source>
</evidence>
<dbReference type="Pfam" id="PF04233">
    <property type="entry name" value="Phage_Mu_F"/>
    <property type="match status" value="1"/>
</dbReference>
<accession>A0A7J0BVE4</accession>